<gene>
    <name evidence="2" type="ORF">A2149_08825</name>
</gene>
<dbReference type="Gene3D" id="1.10.10.1320">
    <property type="entry name" value="Anti-sigma factor, zinc-finger domain"/>
    <property type="match status" value="1"/>
</dbReference>
<dbReference type="InterPro" id="IPR041916">
    <property type="entry name" value="Anti_sigma_zinc_sf"/>
</dbReference>
<reference evidence="2 3" key="1">
    <citation type="journal article" date="2016" name="Nat. Commun.">
        <title>Thousands of microbial genomes shed light on interconnected biogeochemical processes in an aquifer system.</title>
        <authorList>
            <person name="Anantharaman K."/>
            <person name="Brown C.T."/>
            <person name="Hug L.A."/>
            <person name="Sharon I."/>
            <person name="Castelle C.J."/>
            <person name="Probst A.J."/>
            <person name="Thomas B.C."/>
            <person name="Singh A."/>
            <person name="Wilkins M.J."/>
            <person name="Karaoz U."/>
            <person name="Brodie E.L."/>
            <person name="Williams K.H."/>
            <person name="Hubbard S.S."/>
            <person name="Banfield J.F."/>
        </authorList>
    </citation>
    <scope>NUCLEOTIDE SEQUENCE [LARGE SCALE GENOMIC DNA]</scope>
</reference>
<feature type="transmembrane region" description="Helical" evidence="1">
    <location>
        <begin position="97"/>
        <end position="121"/>
    </location>
</feature>
<name>A0A1F7RPV2_9BACT</name>
<keyword evidence="1" id="KW-0812">Transmembrane</keyword>
<organism evidence="2 3">
    <name type="scientific">Candidatus Schekmanbacteria bacterium RBG_16_38_11</name>
    <dbReference type="NCBI Taxonomy" id="1817880"/>
    <lineage>
        <taxon>Bacteria</taxon>
        <taxon>Candidatus Schekmaniibacteriota</taxon>
    </lineage>
</organism>
<comment type="caution">
    <text evidence="2">The sequence shown here is derived from an EMBL/GenBank/DDBJ whole genome shotgun (WGS) entry which is preliminary data.</text>
</comment>
<evidence type="ECO:0000256" key="1">
    <source>
        <dbReference type="SAM" id="Phobius"/>
    </source>
</evidence>
<sequence>MECKKIKEKLYLYSAEGLSRRWRTKITKHLSSCPECMDEFHAIEMAIEMVEKLPQEKPQEGMWNKVLLKIKEKEKESELKRWSQLFKVFEWVRLRPVSVISAFAFIVLIFGGIYFFANYYYQTPDQEEQSYMTEFIAFSLQDPLADKIALGRMMGKETITKEIKQ</sequence>
<evidence type="ECO:0000313" key="2">
    <source>
        <dbReference type="EMBL" id="OGL43553.1"/>
    </source>
</evidence>
<keyword evidence="1" id="KW-1133">Transmembrane helix</keyword>
<dbReference type="EMBL" id="MGDF01000184">
    <property type="protein sequence ID" value="OGL43553.1"/>
    <property type="molecule type" value="Genomic_DNA"/>
</dbReference>
<protein>
    <submittedName>
        <fullName evidence="2">Uncharacterized protein</fullName>
    </submittedName>
</protein>
<dbReference type="AlphaFoldDB" id="A0A1F7RPV2"/>
<evidence type="ECO:0000313" key="3">
    <source>
        <dbReference type="Proteomes" id="UP000178435"/>
    </source>
</evidence>
<proteinExistence type="predicted"/>
<keyword evidence="1" id="KW-0472">Membrane</keyword>
<dbReference type="Proteomes" id="UP000178435">
    <property type="component" value="Unassembled WGS sequence"/>
</dbReference>
<accession>A0A1F7RPV2</accession>